<gene>
    <name evidence="3" type="ORF">A3L11_02775</name>
</gene>
<keyword evidence="1" id="KW-0472">Membrane</keyword>
<evidence type="ECO:0000256" key="1">
    <source>
        <dbReference type="SAM" id="Phobius"/>
    </source>
</evidence>
<feature type="transmembrane region" description="Helical" evidence="1">
    <location>
        <begin position="7"/>
        <end position="26"/>
    </location>
</feature>
<dbReference type="InterPro" id="IPR025403">
    <property type="entry name" value="TgpA-like_C"/>
</dbReference>
<feature type="transmembrane region" description="Helical" evidence="1">
    <location>
        <begin position="143"/>
        <end position="164"/>
    </location>
</feature>
<feature type="transmembrane region" description="Helical" evidence="1">
    <location>
        <begin position="38"/>
        <end position="59"/>
    </location>
</feature>
<reference evidence="3 4" key="1">
    <citation type="submission" date="2016-04" db="EMBL/GenBank/DDBJ databases">
        <title>Complete genome sequence of Thermococcus siculi type strain RG-20.</title>
        <authorList>
            <person name="Oger P.M."/>
        </authorList>
    </citation>
    <scope>NUCLEOTIDE SEQUENCE [LARGE SCALE GENOMIC DNA]</scope>
    <source>
        <strain evidence="3 4">RG-20</strain>
    </source>
</reference>
<dbReference type="KEGG" id="tsl:A3L11_02775"/>
<feature type="transmembrane region" description="Helical" evidence="1">
    <location>
        <begin position="75"/>
        <end position="95"/>
    </location>
</feature>
<evidence type="ECO:0000259" key="2">
    <source>
        <dbReference type="Pfam" id="PF13559"/>
    </source>
</evidence>
<keyword evidence="4" id="KW-1185">Reference proteome</keyword>
<keyword evidence="1" id="KW-1133">Transmembrane helix</keyword>
<accession>A0A2Z2MNI6</accession>
<dbReference type="OrthoDB" id="99436at2157"/>
<proteinExistence type="predicted"/>
<dbReference type="RefSeq" id="WP_088855446.1">
    <property type="nucleotide sequence ID" value="NZ_CP015103.1"/>
</dbReference>
<dbReference type="AlphaFoldDB" id="A0A2Z2MNI6"/>
<dbReference type="EMBL" id="CP015103">
    <property type="protein sequence ID" value="ASJ08207.1"/>
    <property type="molecule type" value="Genomic_DNA"/>
</dbReference>
<sequence length="282" mass="31840">MSTRVKFAALYGLLFALMTLMMGYSVKTGGVKKSAAEFSGFLVMAVAILSAIILVLLFLSWKDPTAREKYESSKLSYLFAWLLVGIGVRGIIRVIRHSSIGKPTNLTFNSTNASVNGGVVPPSPVYHNDTITNATSTNVPSNYILYASLLLIIAGLSYFAIVYYREALKKRERKRMRKKALDFDRKVEELGLEMFSDPREAVVGIYKNAVLWLKVLGIPYRKSWTHWEHVRNVNVSLLREPFKGLTRLFEKAKYAPEKVTWEDAKTALELYRKMRGALNEAA</sequence>
<feature type="domain" description="Protein-glutamine gamma-glutamyltransferase-like C-terminal" evidence="2">
    <location>
        <begin position="206"/>
        <end position="272"/>
    </location>
</feature>
<organism evidence="3 4">
    <name type="scientific">Thermococcus siculi</name>
    <dbReference type="NCBI Taxonomy" id="72803"/>
    <lineage>
        <taxon>Archaea</taxon>
        <taxon>Methanobacteriati</taxon>
        <taxon>Methanobacteriota</taxon>
        <taxon>Thermococci</taxon>
        <taxon>Thermococcales</taxon>
        <taxon>Thermococcaceae</taxon>
        <taxon>Thermococcus</taxon>
    </lineage>
</organism>
<evidence type="ECO:0000313" key="3">
    <source>
        <dbReference type="EMBL" id="ASJ08207.1"/>
    </source>
</evidence>
<keyword evidence="1" id="KW-0812">Transmembrane</keyword>
<protein>
    <recommendedName>
        <fullName evidence="2">Protein-glutamine gamma-glutamyltransferase-like C-terminal domain-containing protein</fullName>
    </recommendedName>
</protein>
<dbReference type="Proteomes" id="UP000250125">
    <property type="component" value="Chromosome"/>
</dbReference>
<dbReference type="GeneID" id="33317127"/>
<dbReference type="Pfam" id="PF13559">
    <property type="entry name" value="DUF4129"/>
    <property type="match status" value="1"/>
</dbReference>
<evidence type="ECO:0000313" key="4">
    <source>
        <dbReference type="Proteomes" id="UP000250125"/>
    </source>
</evidence>
<name>A0A2Z2MNI6_9EURY</name>